<evidence type="ECO:0000313" key="2">
    <source>
        <dbReference type="EMBL" id="OJD40603.1"/>
    </source>
</evidence>
<keyword evidence="2" id="KW-0378">Hydrolase</keyword>
<dbReference type="PANTHER" id="PTHR43194">
    <property type="entry name" value="HYDROLASE ALPHA/BETA FOLD FAMILY"/>
    <property type="match status" value="1"/>
</dbReference>
<dbReference type="GO" id="GO:0016787">
    <property type="term" value="F:hydrolase activity"/>
    <property type="evidence" value="ECO:0007669"/>
    <property type="project" value="UniProtKB-KW"/>
</dbReference>
<dbReference type="AlphaFoldDB" id="A0A1J9S6N3"/>
<dbReference type="InterPro" id="IPR050228">
    <property type="entry name" value="Carboxylesterase_BioH"/>
</dbReference>
<dbReference type="Proteomes" id="UP000183809">
    <property type="component" value="Unassembled WGS sequence"/>
</dbReference>
<comment type="caution">
    <text evidence="2">The sequence shown here is derived from an EMBL/GenBank/DDBJ whole genome shotgun (WGS) entry which is preliminary data.</text>
</comment>
<accession>A0A1J9S6N3</accession>
<feature type="chain" id="PRO_5009656926" evidence="1">
    <location>
        <begin position="24"/>
        <end position="395"/>
    </location>
</feature>
<evidence type="ECO:0000256" key="1">
    <source>
        <dbReference type="SAM" id="SignalP"/>
    </source>
</evidence>
<dbReference type="PANTHER" id="PTHR43194:SF4">
    <property type="entry name" value="AB HYDROLASE-1 DOMAIN-CONTAINING PROTEIN"/>
    <property type="match status" value="1"/>
</dbReference>
<gene>
    <name evidence="2" type="ORF">BKCO1_1000444</name>
</gene>
<dbReference type="CDD" id="cd12809">
    <property type="entry name" value="Esterase_713_like-2"/>
    <property type="match status" value="1"/>
</dbReference>
<reference evidence="2 3" key="1">
    <citation type="submission" date="2016-10" db="EMBL/GenBank/DDBJ databases">
        <title>Proteomics and genomics reveal pathogen-plant mechanisms compatible with a hemibiotrophic lifestyle of Diplodia corticola.</title>
        <authorList>
            <person name="Fernandes I."/>
            <person name="De Jonge R."/>
            <person name="Van De Peer Y."/>
            <person name="Devreese B."/>
            <person name="Alves A."/>
            <person name="Esteves A.C."/>
        </authorList>
    </citation>
    <scope>NUCLEOTIDE SEQUENCE [LARGE SCALE GENOMIC DNA]</scope>
    <source>
        <strain evidence="2 3">CBS 112549</strain>
    </source>
</reference>
<keyword evidence="3" id="KW-1185">Reference proteome</keyword>
<dbReference type="EMBL" id="MNUE01000001">
    <property type="protein sequence ID" value="OJD40603.1"/>
    <property type="molecule type" value="Genomic_DNA"/>
</dbReference>
<dbReference type="GeneID" id="31010101"/>
<dbReference type="Gene3D" id="3.40.50.1820">
    <property type="entry name" value="alpha/beta hydrolase"/>
    <property type="match status" value="1"/>
</dbReference>
<name>A0A1J9S6N3_9PEZI</name>
<dbReference type="RefSeq" id="XP_020135446.1">
    <property type="nucleotide sequence ID" value="XM_020269842.1"/>
</dbReference>
<protein>
    <submittedName>
        <fullName evidence="2">Alpha beta-hydrolase</fullName>
    </submittedName>
</protein>
<proteinExistence type="predicted"/>
<dbReference type="OrthoDB" id="9978720at2759"/>
<evidence type="ECO:0000313" key="3">
    <source>
        <dbReference type="Proteomes" id="UP000183809"/>
    </source>
</evidence>
<sequence length="395" mass="42744">MVRLNTVVPTLLSGAVLLDGVLAANTTCVGVNAISPRCKSNESLHYRDIFYVGGRYVNTASGNLTYDQIYVEKLTPAAGVKQPKPMVFFHGGGATGTTWLNTPDGRKGFASYFLDQGYQVYLLDQTSVGRATEENLNDFPMRWGSTVEISQKGFTAPEISNAYPQSQLHTQWPGTGLRGDPYFDAFQASILPLSTNLTAQELSMRASGCALLELIGSSYLVSHSIGALHPMLLSNDCPQLVAGNINLDPTTIPFQSYTGNTTSAVGRTDARPWGLTNTHIDYVPAVQSSDELNTTSVGEDTLAKRSCLMQAEPARQLPKIASVPYVALTGEASPHMTYDHCIIDYLEQAGGTPEWIKLGEIGIHGNGHFGFLELNSHDIAGVVHDWIQNRTISSV</sequence>
<organism evidence="2 3">
    <name type="scientific">Diplodia corticola</name>
    <dbReference type="NCBI Taxonomy" id="236234"/>
    <lineage>
        <taxon>Eukaryota</taxon>
        <taxon>Fungi</taxon>
        <taxon>Dikarya</taxon>
        <taxon>Ascomycota</taxon>
        <taxon>Pezizomycotina</taxon>
        <taxon>Dothideomycetes</taxon>
        <taxon>Dothideomycetes incertae sedis</taxon>
        <taxon>Botryosphaeriales</taxon>
        <taxon>Botryosphaeriaceae</taxon>
        <taxon>Diplodia</taxon>
    </lineage>
</organism>
<dbReference type="SUPFAM" id="SSF53474">
    <property type="entry name" value="alpha/beta-Hydrolases"/>
    <property type="match status" value="1"/>
</dbReference>
<dbReference type="InterPro" id="IPR029058">
    <property type="entry name" value="AB_hydrolase_fold"/>
</dbReference>
<feature type="signal peptide" evidence="1">
    <location>
        <begin position="1"/>
        <end position="23"/>
    </location>
</feature>
<keyword evidence="1" id="KW-0732">Signal</keyword>